<reference evidence="2" key="1">
    <citation type="submission" date="2023-07" db="EMBL/GenBank/DDBJ databases">
        <authorList>
            <consortium name="AG Swart"/>
            <person name="Singh M."/>
            <person name="Singh A."/>
            <person name="Seah K."/>
            <person name="Emmerich C."/>
        </authorList>
    </citation>
    <scope>NUCLEOTIDE SEQUENCE</scope>
    <source>
        <strain evidence="2">DP1</strain>
    </source>
</reference>
<dbReference type="EMBL" id="CAMPGE010011946">
    <property type="protein sequence ID" value="CAI2370743.1"/>
    <property type="molecule type" value="Genomic_DNA"/>
</dbReference>
<evidence type="ECO:0000256" key="1">
    <source>
        <dbReference type="SAM" id="MobiDB-lite"/>
    </source>
</evidence>
<organism evidence="2 3">
    <name type="scientific">Euplotes crassus</name>
    <dbReference type="NCBI Taxonomy" id="5936"/>
    <lineage>
        <taxon>Eukaryota</taxon>
        <taxon>Sar</taxon>
        <taxon>Alveolata</taxon>
        <taxon>Ciliophora</taxon>
        <taxon>Intramacronucleata</taxon>
        <taxon>Spirotrichea</taxon>
        <taxon>Hypotrichia</taxon>
        <taxon>Euplotida</taxon>
        <taxon>Euplotidae</taxon>
        <taxon>Moneuplotes</taxon>
    </lineage>
</organism>
<feature type="region of interest" description="Disordered" evidence="1">
    <location>
        <begin position="1"/>
        <end position="21"/>
    </location>
</feature>
<sequence length="250" mass="29030">MKITLKNNQKRNRKRKKQSDSNFLFNLKTFKPTSKKMPARKSIRLKSKRNNTRNLHRILSKRASCNTMRSIETIIPKDNLPSLNDPSFLEIIRRKASRIKGLGEIPKKRIVNVSSTISRANNLQEPCKTFLSRSMNVSNSNLEINELNKDLKIIKKTPVVRKKIQNFLRFDPSPIILPSPSNHHKSCETGGYEPNHKGMFILKHLNYIKKSKKVNQAIRPIRLKKNPQSITYRAISIKNIKYSSLQKYSI</sequence>
<comment type="caution">
    <text evidence="2">The sequence shown here is derived from an EMBL/GenBank/DDBJ whole genome shotgun (WGS) entry which is preliminary data.</text>
</comment>
<dbReference type="Proteomes" id="UP001295684">
    <property type="component" value="Unassembled WGS sequence"/>
</dbReference>
<protein>
    <submittedName>
        <fullName evidence="2">Uncharacterized protein</fullName>
    </submittedName>
</protein>
<gene>
    <name evidence="2" type="ORF">ECRASSUSDP1_LOCUS12061</name>
</gene>
<dbReference type="AlphaFoldDB" id="A0AAD1UNP3"/>
<proteinExistence type="predicted"/>
<keyword evidence="3" id="KW-1185">Reference proteome</keyword>
<name>A0AAD1UNP3_EUPCR</name>
<evidence type="ECO:0000313" key="3">
    <source>
        <dbReference type="Proteomes" id="UP001295684"/>
    </source>
</evidence>
<feature type="compositionally biased region" description="Basic residues" evidence="1">
    <location>
        <begin position="8"/>
        <end position="17"/>
    </location>
</feature>
<evidence type="ECO:0000313" key="2">
    <source>
        <dbReference type="EMBL" id="CAI2370743.1"/>
    </source>
</evidence>
<accession>A0AAD1UNP3</accession>